<dbReference type="InterPro" id="IPR020103">
    <property type="entry name" value="PsdUridine_synth_cat_dom_sf"/>
</dbReference>
<dbReference type="CDD" id="cd02869">
    <property type="entry name" value="PseudoU_synth_RluA_like"/>
    <property type="match status" value="1"/>
</dbReference>
<accession>A0ABS1DIY7</accession>
<comment type="catalytic activity">
    <reaction evidence="3">
        <text>uridine(1911/1915/1917) in 23S rRNA = pseudouridine(1911/1915/1917) in 23S rRNA</text>
        <dbReference type="Rhea" id="RHEA:42524"/>
        <dbReference type="Rhea" id="RHEA-COMP:10097"/>
        <dbReference type="Rhea" id="RHEA-COMP:10098"/>
        <dbReference type="ChEBI" id="CHEBI:65314"/>
        <dbReference type="ChEBI" id="CHEBI:65315"/>
        <dbReference type="EC" id="5.4.99.23"/>
    </reaction>
</comment>
<dbReference type="PROSITE" id="PS01129">
    <property type="entry name" value="PSI_RLU"/>
    <property type="match status" value="1"/>
</dbReference>
<dbReference type="InterPro" id="IPR002942">
    <property type="entry name" value="S4_RNA-bd"/>
</dbReference>
<proteinExistence type="inferred from homology"/>
<evidence type="ECO:0000256" key="5">
    <source>
        <dbReference type="RuleBase" id="RU362028"/>
    </source>
</evidence>
<dbReference type="NCBIfam" id="TIGR00005">
    <property type="entry name" value="rluA_subfam"/>
    <property type="match status" value="1"/>
</dbReference>
<keyword evidence="4" id="KW-0694">RNA-binding</keyword>
<dbReference type="Gene3D" id="3.30.2350.10">
    <property type="entry name" value="Pseudouridine synthase"/>
    <property type="match status" value="1"/>
</dbReference>
<feature type="domain" description="RNA-binding S4" evidence="6">
    <location>
        <begin position="16"/>
        <end position="73"/>
    </location>
</feature>
<dbReference type="InterPro" id="IPR006225">
    <property type="entry name" value="PsdUridine_synth_RluC/D"/>
</dbReference>
<dbReference type="InterPro" id="IPR006224">
    <property type="entry name" value="PsdUridine_synth_RluA-like_CS"/>
</dbReference>
<dbReference type="PROSITE" id="PS50889">
    <property type="entry name" value="S4"/>
    <property type="match status" value="1"/>
</dbReference>
<evidence type="ECO:0000256" key="3">
    <source>
        <dbReference type="ARBA" id="ARBA00036882"/>
    </source>
</evidence>
<dbReference type="InterPro" id="IPR050188">
    <property type="entry name" value="RluA_PseudoU_synthase"/>
</dbReference>
<comment type="function">
    <text evidence="5">Responsible for synthesis of pseudouridine from uracil.</text>
</comment>
<dbReference type="Proteomes" id="UP001296873">
    <property type="component" value="Unassembled WGS sequence"/>
</dbReference>
<comment type="catalytic activity">
    <reaction evidence="5">
        <text>a uridine in RNA = a pseudouridine in RNA</text>
        <dbReference type="Rhea" id="RHEA:48348"/>
        <dbReference type="Rhea" id="RHEA-COMP:12068"/>
        <dbReference type="Rhea" id="RHEA-COMP:12069"/>
        <dbReference type="ChEBI" id="CHEBI:65314"/>
        <dbReference type="ChEBI" id="CHEBI:65315"/>
    </reaction>
</comment>
<evidence type="ECO:0000256" key="1">
    <source>
        <dbReference type="ARBA" id="ARBA00010876"/>
    </source>
</evidence>
<dbReference type="Pfam" id="PF00849">
    <property type="entry name" value="PseudoU_synth_2"/>
    <property type="match status" value="1"/>
</dbReference>
<keyword evidence="2 5" id="KW-0413">Isomerase</keyword>
<dbReference type="EC" id="5.4.99.-" evidence="5"/>
<evidence type="ECO:0000313" key="7">
    <source>
        <dbReference type="EMBL" id="MBK1670456.1"/>
    </source>
</evidence>
<keyword evidence="8" id="KW-1185">Reference proteome</keyword>
<dbReference type="PANTHER" id="PTHR21600:SF44">
    <property type="entry name" value="RIBOSOMAL LARGE SUBUNIT PSEUDOURIDINE SYNTHASE D"/>
    <property type="match status" value="1"/>
</dbReference>
<comment type="caution">
    <text evidence="7">The sequence shown here is derived from an EMBL/GenBank/DDBJ whole genome shotgun (WGS) entry which is preliminary data.</text>
</comment>
<dbReference type="SUPFAM" id="SSF55120">
    <property type="entry name" value="Pseudouridine synthase"/>
    <property type="match status" value="1"/>
</dbReference>
<comment type="similarity">
    <text evidence="1 5">Belongs to the pseudouridine synthase RluA family.</text>
</comment>
<protein>
    <recommendedName>
        <fullName evidence="5">Pseudouridine synthase</fullName>
        <ecNumber evidence="5">5.4.99.-</ecNumber>
    </recommendedName>
</protein>
<reference evidence="7 8" key="1">
    <citation type="journal article" date="2020" name="Microorganisms">
        <title>Osmotic Adaptation and Compatible Solute Biosynthesis of Phototrophic Bacteria as Revealed from Genome Analyses.</title>
        <authorList>
            <person name="Imhoff J.F."/>
            <person name="Rahn T."/>
            <person name="Kunzel S."/>
            <person name="Keller A."/>
            <person name="Neulinger S.C."/>
        </authorList>
    </citation>
    <scope>NUCLEOTIDE SEQUENCE [LARGE SCALE GENOMIC DNA]</scope>
    <source>
        <strain evidence="7 8">DSM 9895</strain>
    </source>
</reference>
<evidence type="ECO:0000256" key="4">
    <source>
        <dbReference type="PROSITE-ProRule" id="PRU00182"/>
    </source>
</evidence>
<gene>
    <name evidence="7" type="ORF">CKO28_20740</name>
</gene>
<sequence>MTGVETRTVEPPDDGQRLDRWFKRHYPALSYGRLAKLLRTGQIRLDGRRAKPATRVATGQEVRVPPLPDAAQAAERTPPQPSDQDIAEIRGRVLYRDDWLIALDKPARLATQGGSKVSRHLDAMLDALCEPGAERPKLVHRLDKDTSGVLLLARTAKAADGLTRAFRDQATHKLYWALTAGVPRPDAGRIDLPLAKLKRGGGEKMRHAPEHGKPASTRYRTLMTWGRTVGWVALSPLTGRTHQLRAHLHEIDAPVLGDAKYAARAAFPDGIEVDQLMLHAREIALPHPGDGTTLRIQAPLPAHMADAFQQLGFDPVQGDGVYPSED</sequence>
<dbReference type="InterPro" id="IPR036986">
    <property type="entry name" value="S4_RNA-bd_sf"/>
</dbReference>
<dbReference type="RefSeq" id="WP_200342818.1">
    <property type="nucleotide sequence ID" value="NZ_NRRL01000096.1"/>
</dbReference>
<dbReference type="PANTHER" id="PTHR21600">
    <property type="entry name" value="MITOCHONDRIAL RNA PSEUDOURIDINE SYNTHASE"/>
    <property type="match status" value="1"/>
</dbReference>
<name>A0ABS1DIY7_9PROT</name>
<dbReference type="InterPro" id="IPR006145">
    <property type="entry name" value="PsdUridine_synth_RsuA/RluA"/>
</dbReference>
<dbReference type="EMBL" id="NRRL01000096">
    <property type="protein sequence ID" value="MBK1670456.1"/>
    <property type="molecule type" value="Genomic_DNA"/>
</dbReference>
<dbReference type="SUPFAM" id="SSF55174">
    <property type="entry name" value="Alpha-L RNA-binding motif"/>
    <property type="match status" value="1"/>
</dbReference>
<evidence type="ECO:0000256" key="2">
    <source>
        <dbReference type="ARBA" id="ARBA00023235"/>
    </source>
</evidence>
<evidence type="ECO:0000313" key="8">
    <source>
        <dbReference type="Proteomes" id="UP001296873"/>
    </source>
</evidence>
<dbReference type="SMART" id="SM00363">
    <property type="entry name" value="S4"/>
    <property type="match status" value="1"/>
</dbReference>
<dbReference type="Gene3D" id="3.10.290.10">
    <property type="entry name" value="RNA-binding S4 domain"/>
    <property type="match status" value="1"/>
</dbReference>
<organism evidence="7 8">
    <name type="scientific">Rhodovibrio sodomensis</name>
    <dbReference type="NCBI Taxonomy" id="1088"/>
    <lineage>
        <taxon>Bacteria</taxon>
        <taxon>Pseudomonadati</taxon>
        <taxon>Pseudomonadota</taxon>
        <taxon>Alphaproteobacteria</taxon>
        <taxon>Rhodospirillales</taxon>
        <taxon>Rhodovibrionaceae</taxon>
        <taxon>Rhodovibrio</taxon>
    </lineage>
</organism>
<evidence type="ECO:0000259" key="6">
    <source>
        <dbReference type="SMART" id="SM00363"/>
    </source>
</evidence>